<evidence type="ECO:0000313" key="3">
    <source>
        <dbReference type="Proteomes" id="UP000789572"/>
    </source>
</evidence>
<keyword evidence="3" id="KW-1185">Reference proteome</keyword>
<feature type="non-terminal residue" evidence="2">
    <location>
        <position position="548"/>
    </location>
</feature>
<dbReference type="OrthoDB" id="2387761at2759"/>
<dbReference type="EMBL" id="CAJVPJ010000033">
    <property type="protein sequence ID" value="CAG8462094.1"/>
    <property type="molecule type" value="Genomic_DNA"/>
</dbReference>
<protein>
    <submittedName>
        <fullName evidence="2">2199_t:CDS:1</fullName>
    </submittedName>
</protein>
<feature type="region of interest" description="Disordered" evidence="1">
    <location>
        <begin position="524"/>
        <end position="548"/>
    </location>
</feature>
<evidence type="ECO:0000256" key="1">
    <source>
        <dbReference type="SAM" id="MobiDB-lite"/>
    </source>
</evidence>
<name>A0A9N8Z2U9_9GLOM</name>
<dbReference type="Proteomes" id="UP000789572">
    <property type="component" value="Unassembled WGS sequence"/>
</dbReference>
<organism evidence="2 3">
    <name type="scientific">Paraglomus occultum</name>
    <dbReference type="NCBI Taxonomy" id="144539"/>
    <lineage>
        <taxon>Eukaryota</taxon>
        <taxon>Fungi</taxon>
        <taxon>Fungi incertae sedis</taxon>
        <taxon>Mucoromycota</taxon>
        <taxon>Glomeromycotina</taxon>
        <taxon>Glomeromycetes</taxon>
        <taxon>Paraglomerales</taxon>
        <taxon>Paraglomeraceae</taxon>
        <taxon>Paraglomus</taxon>
    </lineage>
</organism>
<gene>
    <name evidence="2" type="ORF">POCULU_LOCUS615</name>
</gene>
<feature type="compositionally biased region" description="Basic residues" evidence="1">
    <location>
        <begin position="524"/>
        <end position="533"/>
    </location>
</feature>
<comment type="caution">
    <text evidence="2">The sequence shown here is derived from an EMBL/GenBank/DDBJ whole genome shotgun (WGS) entry which is preliminary data.</text>
</comment>
<dbReference type="AlphaFoldDB" id="A0A9N8Z2U9"/>
<reference evidence="2" key="1">
    <citation type="submission" date="2021-06" db="EMBL/GenBank/DDBJ databases">
        <authorList>
            <person name="Kallberg Y."/>
            <person name="Tangrot J."/>
            <person name="Rosling A."/>
        </authorList>
    </citation>
    <scope>NUCLEOTIDE SEQUENCE</scope>
    <source>
        <strain evidence="2">IA702</strain>
    </source>
</reference>
<accession>A0A9N8Z2U9</accession>
<sequence>MSKVRPFKQRDFTGWQESLDPEELTLLSLLSFRRKKWDFSFSPCEEHFAITKFLESIPEIVTDKRWILAAERIKYEAQTEELKAFWIQVNIEKIETEKKLKEYEIELRKAEFAASFFKMGNEAHKIQDKVRIDYVLNSHANTSQGKDHESDKVSGKKRFASFDDNPFVTPTPKYVYSTKRKREEALNTGTQEGSDNEIIASDSVFDDSFSLKDSEWKLKNGELVTAVLARLGLSSIVDLTSEFTNGMWTFFGEDWDILKAKVYNQLNITPLKFEGIIHKSVKTIEEMCNSCKYWEAREFILDEMKNQESGTKYQQILKIYFIILDMFLKNPHVFICENGQMEKLTEMEYVLRMIAPILDIVFSDVTHIVCLRWGETMFKTASARRIIDLRVVCHGQNLELSHSECARATTPSKAVRDRSKCLRTNQCILNEFLRQDISEDDAENSVVFGLQFAALCGQLIGVELVDDGLYFGIEGDSFLFPSQLTQMKLLRHALEVIYFFKDNILHKAEALAKDNHPYKKIFNSRKPKPKHQKLTFIRSPDFTPRQNK</sequence>
<evidence type="ECO:0000313" key="2">
    <source>
        <dbReference type="EMBL" id="CAG8462094.1"/>
    </source>
</evidence>
<proteinExistence type="predicted"/>